<keyword evidence="18" id="KW-1185">Reference proteome</keyword>
<dbReference type="Proteomes" id="UP000324897">
    <property type="component" value="Chromosome 2"/>
</dbReference>
<dbReference type="GO" id="GO:0020037">
    <property type="term" value="F:heme binding"/>
    <property type="evidence" value="ECO:0007669"/>
    <property type="project" value="UniProtKB-UniRule"/>
</dbReference>
<keyword evidence="8 12" id="KW-0408">Iron</keyword>
<organism evidence="17 18">
    <name type="scientific">Eragrostis curvula</name>
    <name type="common">weeping love grass</name>
    <dbReference type="NCBI Taxonomy" id="38414"/>
    <lineage>
        <taxon>Eukaryota</taxon>
        <taxon>Viridiplantae</taxon>
        <taxon>Streptophyta</taxon>
        <taxon>Embryophyta</taxon>
        <taxon>Tracheophyta</taxon>
        <taxon>Spermatophyta</taxon>
        <taxon>Magnoliopsida</taxon>
        <taxon>Liliopsida</taxon>
        <taxon>Poales</taxon>
        <taxon>Poaceae</taxon>
        <taxon>PACMAD clade</taxon>
        <taxon>Chloridoideae</taxon>
        <taxon>Eragrostideae</taxon>
        <taxon>Eragrostidinae</taxon>
        <taxon>Eragrostis</taxon>
    </lineage>
</organism>
<dbReference type="GO" id="GO:0005576">
    <property type="term" value="C:extracellular region"/>
    <property type="evidence" value="ECO:0007669"/>
    <property type="project" value="UniProtKB-SubCell"/>
</dbReference>
<dbReference type="InterPro" id="IPR002016">
    <property type="entry name" value="Haem_peroxidase"/>
</dbReference>
<evidence type="ECO:0000256" key="11">
    <source>
        <dbReference type="PIRSR" id="PIRSR600823-2"/>
    </source>
</evidence>
<keyword evidence="5 12" id="KW-0479">Metal-binding</keyword>
<dbReference type="Gene3D" id="1.10.520.10">
    <property type="match status" value="1"/>
</dbReference>
<evidence type="ECO:0000256" key="14">
    <source>
        <dbReference type="RuleBase" id="RU362060"/>
    </source>
</evidence>
<name>A0A5J9UJF7_9POAL</name>
<dbReference type="PRINTS" id="PR00461">
    <property type="entry name" value="PLPEROXIDASE"/>
</dbReference>
<dbReference type="SUPFAM" id="SSF48113">
    <property type="entry name" value="Heme-dependent peroxidases"/>
    <property type="match status" value="1"/>
</dbReference>
<reference evidence="17 18" key="1">
    <citation type="journal article" date="2019" name="Sci. Rep.">
        <title>A high-quality genome of Eragrostis curvula grass provides insights into Poaceae evolution and supports new strategies to enhance forage quality.</title>
        <authorList>
            <person name="Carballo J."/>
            <person name="Santos B.A.C.M."/>
            <person name="Zappacosta D."/>
            <person name="Garbus I."/>
            <person name="Selva J.P."/>
            <person name="Gallo C.A."/>
            <person name="Diaz A."/>
            <person name="Albertini E."/>
            <person name="Caccamo M."/>
            <person name="Echenique V."/>
        </authorList>
    </citation>
    <scope>NUCLEOTIDE SEQUENCE [LARGE SCALE GENOMIC DNA]</scope>
    <source>
        <strain evidence="18">cv. Victoria</strain>
        <tissue evidence="17">Leaf</tissue>
    </source>
</reference>
<evidence type="ECO:0000256" key="2">
    <source>
        <dbReference type="ARBA" id="ARBA00004613"/>
    </source>
</evidence>
<dbReference type="Pfam" id="PF00141">
    <property type="entry name" value="peroxidase"/>
    <property type="match status" value="1"/>
</dbReference>
<protein>
    <recommendedName>
        <fullName evidence="14">Peroxidase</fullName>
        <ecNumber evidence="14">1.11.1.7</ecNumber>
    </recommendedName>
</protein>
<dbReference type="InterPro" id="IPR010255">
    <property type="entry name" value="Haem_peroxidase_sf"/>
</dbReference>
<dbReference type="InterPro" id="IPR019794">
    <property type="entry name" value="Peroxidases_AS"/>
</dbReference>
<dbReference type="PROSITE" id="PS50873">
    <property type="entry name" value="PEROXIDASE_4"/>
    <property type="match status" value="1"/>
</dbReference>
<feature type="region of interest" description="Disordered" evidence="15">
    <location>
        <begin position="219"/>
        <end position="247"/>
    </location>
</feature>
<accession>A0A5J9UJF7</accession>
<proteinExistence type="inferred from homology"/>
<evidence type="ECO:0000256" key="5">
    <source>
        <dbReference type="ARBA" id="ARBA00022723"/>
    </source>
</evidence>
<comment type="subcellular location">
    <subcellularLocation>
        <location evidence="2 14">Secreted</location>
    </subcellularLocation>
</comment>
<evidence type="ECO:0000313" key="18">
    <source>
        <dbReference type="Proteomes" id="UP000324897"/>
    </source>
</evidence>
<evidence type="ECO:0000256" key="4">
    <source>
        <dbReference type="ARBA" id="ARBA00022617"/>
    </source>
</evidence>
<dbReference type="Gene3D" id="1.10.420.10">
    <property type="entry name" value="Peroxidase, domain 2"/>
    <property type="match status" value="1"/>
</dbReference>
<keyword evidence="6 12" id="KW-0106">Calcium</keyword>
<keyword evidence="7 14" id="KW-0560">Oxidoreductase</keyword>
<keyword evidence="9 14" id="KW-0376">Hydrogen peroxide</keyword>
<comment type="catalytic activity">
    <reaction evidence="1 14">
        <text>2 a phenolic donor + H2O2 = 2 a phenolic radical donor + 2 H2O</text>
        <dbReference type="Rhea" id="RHEA:56136"/>
        <dbReference type="ChEBI" id="CHEBI:15377"/>
        <dbReference type="ChEBI" id="CHEBI:16240"/>
        <dbReference type="ChEBI" id="CHEBI:139520"/>
        <dbReference type="ChEBI" id="CHEBI:139521"/>
        <dbReference type="EC" id="1.11.1.7"/>
    </reaction>
</comment>
<evidence type="ECO:0000256" key="7">
    <source>
        <dbReference type="ARBA" id="ARBA00023002"/>
    </source>
</evidence>
<feature type="binding site" description="axial binding residue" evidence="12">
    <location>
        <position position="213"/>
    </location>
    <ligand>
        <name>heme b</name>
        <dbReference type="ChEBI" id="CHEBI:60344"/>
    </ligand>
    <ligandPart>
        <name>Fe</name>
        <dbReference type="ChEBI" id="CHEBI:18248"/>
    </ligandPart>
</feature>
<comment type="cofactor">
    <cofactor evidence="12 14">
        <name>Ca(2+)</name>
        <dbReference type="ChEBI" id="CHEBI:29108"/>
    </cofactor>
    <text evidence="12 14">Binds 2 calcium ions per subunit.</text>
</comment>
<feature type="non-terminal residue" evidence="17">
    <location>
        <position position="1"/>
    </location>
</feature>
<keyword evidence="4 14" id="KW-0349">Heme</keyword>
<evidence type="ECO:0000256" key="8">
    <source>
        <dbReference type="ARBA" id="ARBA00023004"/>
    </source>
</evidence>
<dbReference type="InterPro" id="IPR000823">
    <property type="entry name" value="Peroxidase_pln"/>
</dbReference>
<evidence type="ECO:0000256" key="10">
    <source>
        <dbReference type="PIRSR" id="PIRSR600823-1"/>
    </source>
</evidence>
<gene>
    <name evidence="17" type="ORF">EJB05_26225</name>
</gene>
<keyword evidence="3 14" id="KW-0575">Peroxidase</keyword>
<comment type="similarity">
    <text evidence="14">Belongs to the peroxidase family. Classical plant (class III) peroxidase subfamily.</text>
</comment>
<evidence type="ECO:0000259" key="16">
    <source>
        <dbReference type="PROSITE" id="PS50873"/>
    </source>
</evidence>
<sequence length="304" mass="33212">MAIEVAQPYNVQHRKPARFDPKEWRRRRLLRRWRSERWDVIHLLARRDLAMSDGEQSVTVIQNERGVVSDTLMKDPTLAAGLLRLHFHDASCRAATRRFSSTPRTTTPPRRTRWPTRACGYEVIEKIKEILESQCPGVVSCADILALAARDAVFMAGGPYYGVPGGRRDGTLSSAADTLTVLPAPVLNATTLVAIFASHGFMAQDMVALSGGHTRRPRWTRPWCPSSAPRSAAPTGMTPPRRRSTGPAMRSMLSSLLQGAAGEAGTAHLRPDAVRVEGDESAGQQVGLSLLVQVMNCNVSAVIG</sequence>
<dbReference type="PANTHER" id="PTHR31235">
    <property type="entry name" value="PEROXIDASE 25-RELATED"/>
    <property type="match status" value="1"/>
</dbReference>
<dbReference type="Gramene" id="TVU23842">
    <property type="protein sequence ID" value="TVU23842"/>
    <property type="gene ID" value="EJB05_26225"/>
</dbReference>
<feature type="binding site" evidence="11">
    <location>
        <position position="183"/>
    </location>
    <ligand>
        <name>substrate</name>
    </ligand>
</feature>
<evidence type="ECO:0000256" key="3">
    <source>
        <dbReference type="ARBA" id="ARBA00022559"/>
    </source>
</evidence>
<feature type="binding site" evidence="12">
    <location>
        <position position="214"/>
    </location>
    <ligand>
        <name>Ca(2+)</name>
        <dbReference type="ChEBI" id="CHEBI:29108"/>
        <label>2</label>
    </ligand>
</feature>
<comment type="cofactor">
    <cofactor evidence="12 14">
        <name>heme b</name>
        <dbReference type="ChEBI" id="CHEBI:60344"/>
    </cofactor>
    <text evidence="12 14">Binds 1 heme b (iron(II)-protoporphyrin IX) group per subunit.</text>
</comment>
<keyword evidence="14" id="KW-0964">Secreted</keyword>
<comment type="caution">
    <text evidence="17">The sequence shown here is derived from an EMBL/GenBank/DDBJ whole genome shotgun (WGS) entry which is preliminary data.</text>
</comment>
<dbReference type="GO" id="GO:0140825">
    <property type="term" value="F:lactoperoxidase activity"/>
    <property type="evidence" value="ECO:0007669"/>
    <property type="project" value="UniProtKB-EC"/>
</dbReference>
<comment type="function">
    <text evidence="14">Removal of H(2)O(2), oxidation of toxic reductants, biosynthesis and degradation of lignin, suberization, auxin catabolism, response to environmental stresses such as wounding, pathogen attack and oxidative stress.</text>
</comment>
<evidence type="ECO:0000256" key="6">
    <source>
        <dbReference type="ARBA" id="ARBA00022837"/>
    </source>
</evidence>
<dbReference type="EC" id="1.11.1.7" evidence="14"/>
<feature type="active site" description="Proton acceptor" evidence="10">
    <location>
        <position position="88"/>
    </location>
</feature>
<evidence type="ECO:0000313" key="17">
    <source>
        <dbReference type="EMBL" id="TVU23842.1"/>
    </source>
</evidence>
<dbReference type="PRINTS" id="PR00458">
    <property type="entry name" value="PEROXIDASE"/>
</dbReference>
<evidence type="ECO:0000256" key="12">
    <source>
        <dbReference type="PIRSR" id="PIRSR600823-3"/>
    </source>
</evidence>
<dbReference type="EMBL" id="RWGY01000013">
    <property type="protein sequence ID" value="TVU23842.1"/>
    <property type="molecule type" value="Genomic_DNA"/>
</dbReference>
<feature type="site" description="Transition state stabilizer" evidence="13">
    <location>
        <position position="84"/>
    </location>
</feature>
<dbReference type="GO" id="GO:0006979">
    <property type="term" value="P:response to oxidative stress"/>
    <property type="evidence" value="ECO:0007669"/>
    <property type="project" value="UniProtKB-UniRule"/>
</dbReference>
<evidence type="ECO:0000256" key="1">
    <source>
        <dbReference type="ARBA" id="ARBA00000189"/>
    </source>
</evidence>
<evidence type="ECO:0000256" key="13">
    <source>
        <dbReference type="PIRSR" id="PIRSR600823-4"/>
    </source>
</evidence>
<dbReference type="AlphaFoldDB" id="A0A5J9UJF7"/>
<feature type="domain" description="Plant heme peroxidase family profile" evidence="16">
    <location>
        <begin position="65"/>
        <end position="214"/>
    </location>
</feature>
<dbReference type="PROSITE" id="PS00436">
    <property type="entry name" value="PEROXIDASE_2"/>
    <property type="match status" value="1"/>
</dbReference>
<evidence type="ECO:0000256" key="9">
    <source>
        <dbReference type="ARBA" id="ARBA00023324"/>
    </source>
</evidence>
<feature type="binding site" evidence="12">
    <location>
        <position position="89"/>
    </location>
    <ligand>
        <name>Ca(2+)</name>
        <dbReference type="ChEBI" id="CHEBI:29108"/>
        <label>1</label>
    </ligand>
</feature>
<dbReference type="GO" id="GO:0046872">
    <property type="term" value="F:metal ion binding"/>
    <property type="evidence" value="ECO:0007669"/>
    <property type="project" value="UniProtKB-UniRule"/>
</dbReference>
<dbReference type="GO" id="GO:0042744">
    <property type="term" value="P:hydrogen peroxide catabolic process"/>
    <property type="evidence" value="ECO:0007669"/>
    <property type="project" value="UniProtKB-KW"/>
</dbReference>
<evidence type="ECO:0000256" key="15">
    <source>
        <dbReference type="SAM" id="MobiDB-lite"/>
    </source>
</evidence>
<dbReference type="OrthoDB" id="2113341at2759"/>